<evidence type="ECO:0000259" key="5">
    <source>
        <dbReference type="PROSITE" id="PS51379"/>
    </source>
</evidence>
<dbReference type="SUPFAM" id="SSF53920">
    <property type="entry name" value="Fe-only hydrogenase"/>
    <property type="match status" value="1"/>
</dbReference>
<gene>
    <name evidence="7" type="ORF">DWY25_05155</name>
</gene>
<dbReference type="InterPro" id="IPR017896">
    <property type="entry name" value="4Fe4S_Fe-S-bd"/>
</dbReference>
<dbReference type="AlphaFoldDB" id="A0A412G4U3"/>
<dbReference type="Pfam" id="PF02906">
    <property type="entry name" value="Fe_hyd_lg_C"/>
    <property type="match status" value="1"/>
</dbReference>
<dbReference type="Gene3D" id="3.30.450.20">
    <property type="entry name" value="PAS domain"/>
    <property type="match status" value="1"/>
</dbReference>
<proteinExistence type="predicted"/>
<keyword evidence="8" id="KW-1185">Reference proteome</keyword>
<dbReference type="InterPro" id="IPR050340">
    <property type="entry name" value="Cytosolic_Fe-S_CAF"/>
</dbReference>
<sequence length="563" mass="63246">MSYIQLSEANCRNCLRCVRVCPTKAMTYQNHQPTILEDECILCGKCYAICPHSAKKVHSDGDQVRAWIAQGQPLALSIAPSFASVWPDYPRLKRQLKAIGFQVVEETAVGARLVSQAYMKLIEEHQMKNILSTCCPAVVTYVEKNFPELIDQLAPVVSPMIAHGYDLKERYPGVKTVFLTPCIAKQKEAADPRFAGAVDAVLTMPDLSAWLKEAPVDEPEEQAEEIRWETMKTSTVRMYPTPGGVIRTLSSSDEVYERVSAEGMDRVKDALKSIAQGHMEGYFFELSACEQSCLGGPLLCHVDHSEWRARSAIRRNMDPQDQVRQAELPANLRAAWQADPVERTSHTEEEIKDMLFLMGKTSKEKELDCGACGYESCRAKAIAVLEGKADPKLCLPYALEHAQSISNLIIENTPNGILVLDEHNCVREINPAALNMMNLQEIDPIGMPVESILPDQGLHELLQDFVGVQYYRCEYPQYHKILNHAMISIEDHRYVILILMDLTVEETKEKVIRQMQMKTAEVAQTVIDDQMRVVQEIASLLGETTAKSKVALTRLMKAMDEDD</sequence>
<dbReference type="GO" id="GO:0051539">
    <property type="term" value="F:4 iron, 4 sulfur cluster binding"/>
    <property type="evidence" value="ECO:0007669"/>
    <property type="project" value="UniProtKB-KW"/>
</dbReference>
<dbReference type="InterPro" id="IPR017900">
    <property type="entry name" value="4Fe4S_Fe_S_CS"/>
</dbReference>
<dbReference type="InterPro" id="IPR035965">
    <property type="entry name" value="PAS-like_dom_sf"/>
</dbReference>
<reference evidence="7 8" key="1">
    <citation type="submission" date="2018-08" db="EMBL/GenBank/DDBJ databases">
        <title>A genome reference for cultivated species of the human gut microbiota.</title>
        <authorList>
            <person name="Zou Y."/>
            <person name="Xue W."/>
            <person name="Luo G."/>
        </authorList>
    </citation>
    <scope>NUCLEOTIDE SEQUENCE [LARGE SCALE GENOMIC DNA]</scope>
    <source>
        <strain evidence="7 8">AF24-29</strain>
    </source>
</reference>
<dbReference type="InterPro" id="IPR009016">
    <property type="entry name" value="Fe_hydrogenase"/>
</dbReference>
<protein>
    <submittedName>
        <fullName evidence="7">4Fe-4S dicluster domain-containing protein</fullName>
    </submittedName>
</protein>
<feature type="domain" description="4Fe-4S ferredoxin-type" evidence="5">
    <location>
        <begin position="2"/>
        <end position="30"/>
    </location>
</feature>
<dbReference type="Pfam" id="PF04060">
    <property type="entry name" value="FeS"/>
    <property type="match status" value="1"/>
</dbReference>
<dbReference type="SUPFAM" id="SSF54862">
    <property type="entry name" value="4Fe-4S ferredoxins"/>
    <property type="match status" value="1"/>
</dbReference>
<feature type="domain" description="4Fe-4S ferredoxin-type" evidence="5">
    <location>
        <begin position="31"/>
        <end position="60"/>
    </location>
</feature>
<dbReference type="SUPFAM" id="SSF55785">
    <property type="entry name" value="PYP-like sensor domain (PAS domain)"/>
    <property type="match status" value="1"/>
</dbReference>
<dbReference type="Gene3D" id="3.40.950.10">
    <property type="entry name" value="Fe-only Hydrogenase (Larger Subunit), Chain L, domain 3"/>
    <property type="match status" value="1"/>
</dbReference>
<dbReference type="PROSITE" id="PS51656">
    <property type="entry name" value="4FE4S"/>
    <property type="match status" value="1"/>
</dbReference>
<dbReference type="Gene3D" id="3.30.70.20">
    <property type="match status" value="1"/>
</dbReference>
<dbReference type="PROSITE" id="PS51379">
    <property type="entry name" value="4FE4S_FER_2"/>
    <property type="match status" value="2"/>
</dbReference>
<keyword evidence="2" id="KW-0479">Metal-binding</keyword>
<dbReference type="CDD" id="cd00130">
    <property type="entry name" value="PAS"/>
    <property type="match status" value="1"/>
</dbReference>
<dbReference type="Pfam" id="PF13237">
    <property type="entry name" value="Fer4_10"/>
    <property type="match status" value="1"/>
</dbReference>
<evidence type="ECO:0000313" key="8">
    <source>
        <dbReference type="Proteomes" id="UP000284178"/>
    </source>
</evidence>
<dbReference type="InterPro" id="IPR004108">
    <property type="entry name" value="Fe_hydrogenase_lsu_C"/>
</dbReference>
<dbReference type="PROSITE" id="PS00198">
    <property type="entry name" value="4FE4S_FER_1"/>
    <property type="match status" value="1"/>
</dbReference>
<evidence type="ECO:0000256" key="3">
    <source>
        <dbReference type="ARBA" id="ARBA00023004"/>
    </source>
</evidence>
<dbReference type="InterPro" id="IPR000014">
    <property type="entry name" value="PAS"/>
</dbReference>
<evidence type="ECO:0000256" key="4">
    <source>
        <dbReference type="ARBA" id="ARBA00023014"/>
    </source>
</evidence>
<dbReference type="EMBL" id="QRUP01000004">
    <property type="protein sequence ID" value="RGR75625.1"/>
    <property type="molecule type" value="Genomic_DNA"/>
</dbReference>
<dbReference type="SMART" id="SM00091">
    <property type="entry name" value="PAS"/>
    <property type="match status" value="1"/>
</dbReference>
<feature type="domain" description="4Fe-4S" evidence="6">
    <location>
        <begin position="350"/>
        <end position="411"/>
    </location>
</feature>
<keyword evidence="4" id="KW-0411">Iron-sulfur</keyword>
<evidence type="ECO:0000313" key="7">
    <source>
        <dbReference type="EMBL" id="RGR75625.1"/>
    </source>
</evidence>
<evidence type="ECO:0000256" key="1">
    <source>
        <dbReference type="ARBA" id="ARBA00022485"/>
    </source>
</evidence>
<evidence type="ECO:0000259" key="6">
    <source>
        <dbReference type="PROSITE" id="PS51656"/>
    </source>
</evidence>
<keyword evidence="3" id="KW-0408">Iron</keyword>
<dbReference type="PANTHER" id="PTHR11615">
    <property type="entry name" value="NITRATE, FORMATE, IRON DEHYDROGENASE"/>
    <property type="match status" value="1"/>
</dbReference>
<comment type="caution">
    <text evidence="7">The sequence shown here is derived from an EMBL/GenBank/DDBJ whole genome shotgun (WGS) entry which is preliminary data.</text>
</comment>
<name>A0A412G4U3_9FIRM</name>
<accession>A0A412G4U3</accession>
<dbReference type="InterPro" id="IPR007202">
    <property type="entry name" value="4Fe-4S_dom"/>
</dbReference>
<dbReference type="Proteomes" id="UP000284178">
    <property type="component" value="Unassembled WGS sequence"/>
</dbReference>
<keyword evidence="1" id="KW-0004">4Fe-4S</keyword>
<dbReference type="GeneID" id="83014792"/>
<organism evidence="7 8">
    <name type="scientific">Holdemania filiformis</name>
    <dbReference type="NCBI Taxonomy" id="61171"/>
    <lineage>
        <taxon>Bacteria</taxon>
        <taxon>Bacillati</taxon>
        <taxon>Bacillota</taxon>
        <taxon>Erysipelotrichia</taxon>
        <taxon>Erysipelotrichales</taxon>
        <taxon>Erysipelotrichaceae</taxon>
        <taxon>Holdemania</taxon>
    </lineage>
</organism>
<evidence type="ECO:0000256" key="2">
    <source>
        <dbReference type="ARBA" id="ARBA00022723"/>
    </source>
</evidence>
<dbReference type="RefSeq" id="WP_006059864.1">
    <property type="nucleotide sequence ID" value="NZ_CABJCV010000004.1"/>
</dbReference>
<dbReference type="GO" id="GO:0046872">
    <property type="term" value="F:metal ion binding"/>
    <property type="evidence" value="ECO:0007669"/>
    <property type="project" value="UniProtKB-KW"/>
</dbReference>